<dbReference type="Proteomes" id="UP000256941">
    <property type="component" value="Unassembled WGS sequence"/>
</dbReference>
<gene>
    <name evidence="1" type="ORF">BDD41_0404</name>
</gene>
<accession>A0A3D9XNC9</accession>
<dbReference type="InterPro" id="IPR023606">
    <property type="entry name" value="CoA-Trfase_III_dom_1_sf"/>
</dbReference>
<dbReference type="InterPro" id="IPR050509">
    <property type="entry name" value="CoA-transferase_III"/>
</dbReference>
<dbReference type="PANTHER" id="PTHR48228:SF5">
    <property type="entry name" value="ALPHA-METHYLACYL-COA RACEMASE"/>
    <property type="match status" value="1"/>
</dbReference>
<dbReference type="Gene3D" id="3.40.50.10540">
    <property type="entry name" value="Crotonobetainyl-coa:carnitine coa-transferase, domain 1"/>
    <property type="match status" value="1"/>
</dbReference>
<dbReference type="InterPro" id="IPR044855">
    <property type="entry name" value="CoA-Trfase_III_dom3_sf"/>
</dbReference>
<dbReference type="SUPFAM" id="SSF89796">
    <property type="entry name" value="CoA-transferase family III (CaiB/BaiF)"/>
    <property type="match status" value="1"/>
</dbReference>
<sequence length="384" mass="40626">MSKAKGPLAGIRIIELGGVGPVPFAALLLADMGAEVIRIDRAEAGDGGLPGDPRLHLLNRGRRSLALDLKNPKAVETVLRLVRGADALIEGFRPGVAERLGLGPEECQAANPRLVYGRMTGWGQDGPLAREPGHDINYIALTGVLHSVGQAGGPPVIPLNLAGDFGGGSLYLVMGVLGALLEARGSGRGQVVDAAMVDGSASLMTLIYGALAMGYWTDERGANRLDSGAPFYNVYETADGKHIGIGANETRFYRNAVKLLGLEDAGLPDQHDKEGWPLIREKFAEAFRSRTRDEWVALAEGREVCIAPVLSLHEAPAHPHLRARHTFVEVDGVIQPAPAPRFSRTPGAIQCPPARPGEHSDAILADWGFSGPEIVALRDSGAVA</sequence>
<evidence type="ECO:0000313" key="2">
    <source>
        <dbReference type="Proteomes" id="UP000256941"/>
    </source>
</evidence>
<dbReference type="EMBL" id="QTUJ01000001">
    <property type="protein sequence ID" value="REF71940.1"/>
    <property type="molecule type" value="Genomic_DNA"/>
</dbReference>
<dbReference type="RefSeq" id="WP_116220602.1">
    <property type="nucleotide sequence ID" value="NZ_CP038196.1"/>
</dbReference>
<evidence type="ECO:0000313" key="1">
    <source>
        <dbReference type="EMBL" id="REF71940.1"/>
    </source>
</evidence>
<organism evidence="1 2">
    <name type="scientific">Paracoccus versutus</name>
    <name type="common">Thiobacillus versutus</name>
    <dbReference type="NCBI Taxonomy" id="34007"/>
    <lineage>
        <taxon>Bacteria</taxon>
        <taxon>Pseudomonadati</taxon>
        <taxon>Pseudomonadota</taxon>
        <taxon>Alphaproteobacteria</taxon>
        <taxon>Rhodobacterales</taxon>
        <taxon>Paracoccaceae</taxon>
        <taxon>Paracoccus</taxon>
    </lineage>
</organism>
<reference evidence="1 2" key="1">
    <citation type="submission" date="2018-08" db="EMBL/GenBank/DDBJ databases">
        <title>Genomic Encyclopedia of Archaeal and Bacterial Type Strains, Phase II (KMG-II): from individual species to whole genera.</title>
        <authorList>
            <person name="Goeker M."/>
        </authorList>
    </citation>
    <scope>NUCLEOTIDE SEQUENCE [LARGE SCALE GENOMIC DNA]</scope>
    <source>
        <strain evidence="1 2">DSM 17099</strain>
    </source>
</reference>
<dbReference type="AlphaFoldDB" id="A0A3D9XNC9"/>
<comment type="caution">
    <text evidence="1">The sequence shown here is derived from an EMBL/GenBank/DDBJ whole genome shotgun (WGS) entry which is preliminary data.</text>
</comment>
<dbReference type="PANTHER" id="PTHR48228">
    <property type="entry name" value="SUCCINYL-COA--D-CITRAMALATE COA-TRANSFERASE"/>
    <property type="match status" value="1"/>
</dbReference>
<proteinExistence type="predicted"/>
<name>A0A3D9XNC9_PARVE</name>
<dbReference type="Pfam" id="PF02515">
    <property type="entry name" value="CoA_transf_3"/>
    <property type="match status" value="1"/>
</dbReference>
<dbReference type="InterPro" id="IPR003673">
    <property type="entry name" value="CoA-Trfase_fam_III"/>
</dbReference>
<dbReference type="GO" id="GO:0003824">
    <property type="term" value="F:catalytic activity"/>
    <property type="evidence" value="ECO:0007669"/>
    <property type="project" value="InterPro"/>
</dbReference>
<protein>
    <submittedName>
        <fullName evidence="1">Alpha-methylacyl-CoA racemase</fullName>
    </submittedName>
</protein>
<dbReference type="Gene3D" id="3.30.1540.10">
    <property type="entry name" value="formyl-coa transferase, domain 3"/>
    <property type="match status" value="1"/>
</dbReference>